<proteinExistence type="predicted"/>
<evidence type="ECO:0000313" key="3">
    <source>
        <dbReference type="EMBL" id="GAA0463813.1"/>
    </source>
</evidence>
<dbReference type="SUPFAM" id="SSF51905">
    <property type="entry name" value="FAD/NAD(P)-binding domain"/>
    <property type="match status" value="1"/>
</dbReference>
<organism evidence="3 4">
    <name type="scientific">Streptomyces olivaceiscleroticus</name>
    <dbReference type="NCBI Taxonomy" id="68245"/>
    <lineage>
        <taxon>Bacteria</taxon>
        <taxon>Bacillati</taxon>
        <taxon>Actinomycetota</taxon>
        <taxon>Actinomycetes</taxon>
        <taxon>Kitasatosporales</taxon>
        <taxon>Streptomycetaceae</taxon>
        <taxon>Streptomyces</taxon>
    </lineage>
</organism>
<dbReference type="EMBL" id="BAAABY010000023">
    <property type="protein sequence ID" value="GAA0463813.1"/>
    <property type="molecule type" value="Genomic_DNA"/>
</dbReference>
<keyword evidence="1" id="KW-0472">Membrane</keyword>
<dbReference type="PANTHER" id="PTHR46313:SF3">
    <property type="entry name" value="PROLYCOPENE ISOMERASE, CHLOROPLASTIC"/>
    <property type="match status" value="1"/>
</dbReference>
<dbReference type="InterPro" id="IPR045892">
    <property type="entry name" value="CrtISO-like"/>
</dbReference>
<evidence type="ECO:0000259" key="2">
    <source>
        <dbReference type="Pfam" id="PF01593"/>
    </source>
</evidence>
<feature type="domain" description="Amine oxidase" evidence="2">
    <location>
        <begin position="30"/>
        <end position="408"/>
    </location>
</feature>
<gene>
    <name evidence="3" type="ORF">GCM10010361_29650</name>
</gene>
<keyword evidence="1" id="KW-0812">Transmembrane</keyword>
<dbReference type="Pfam" id="PF01593">
    <property type="entry name" value="Amino_oxidase"/>
    <property type="match status" value="1"/>
</dbReference>
<feature type="transmembrane region" description="Helical" evidence="1">
    <location>
        <begin position="21"/>
        <end position="40"/>
    </location>
</feature>
<dbReference type="InterPro" id="IPR002937">
    <property type="entry name" value="Amino_oxidase"/>
</dbReference>
<name>A0ABN0ZZE3_9ACTN</name>
<evidence type="ECO:0000313" key="4">
    <source>
        <dbReference type="Proteomes" id="UP001500909"/>
    </source>
</evidence>
<evidence type="ECO:0000256" key="1">
    <source>
        <dbReference type="SAM" id="Phobius"/>
    </source>
</evidence>
<protein>
    <submittedName>
        <fullName evidence="3">FAD-dependent oxidoreductase</fullName>
    </submittedName>
</protein>
<dbReference type="PANTHER" id="PTHR46313">
    <property type="match status" value="1"/>
</dbReference>
<keyword evidence="4" id="KW-1185">Reference proteome</keyword>
<sequence>MQRDGQGDWTARDRTPGSKPRVLIIGAGVAGMSTGCYAQMSGMNSRILEKHVLPGGCCTAWSRQGYVFDYCIEWLFGTAPGNEANQVWRELGALDGKTIRNFEVFNRVVDEHGRSVSFYNDPERLEQHLLKTAPADARLIRSFCRDLRRFTTLDLHPFLKPPRLETVREKIIKLRKILPAFRLFWRTGATPMNTFIDRFTDPFLRRALRNILMQDPGNFAMIPYLYTLAGAYNNNAGFPQGGSLGLARSIEERYTSLGGDISYRARVAKILVEDGRAIGVQLKNGTRYYADHVVAACDGYTTVNRLLGGEYTSPAIDKLYNEVANDREQLYPAVVSAFVGVDGDLDPTEPHSTTYLLSDAEAARLPGVLQKSIVVQLRSRFADDLAPSGKSLIHCTYFSDFDYWKSLRTGNRREYWARKREVAEFIRYFLAERYPGLGERIELVDIGTPVTNERYTGNFKGAILAWKSPQADDLMTKLVNRDRMRLPGLRGFSMAGHWVGGGGLIRAASTGRFVIQYLCRELGLPFRAWESDNDEPWHPGKLGHLPQLEKWSVQHVAARRPERRD</sequence>
<comment type="caution">
    <text evidence="3">The sequence shown here is derived from an EMBL/GenBank/DDBJ whole genome shotgun (WGS) entry which is preliminary data.</text>
</comment>
<dbReference type="Gene3D" id="3.50.50.60">
    <property type="entry name" value="FAD/NAD(P)-binding domain"/>
    <property type="match status" value="2"/>
</dbReference>
<keyword evidence="1" id="KW-1133">Transmembrane helix</keyword>
<dbReference type="Proteomes" id="UP001500909">
    <property type="component" value="Unassembled WGS sequence"/>
</dbReference>
<accession>A0ABN0ZZE3</accession>
<reference evidence="3 4" key="1">
    <citation type="journal article" date="2019" name="Int. J. Syst. Evol. Microbiol.">
        <title>The Global Catalogue of Microorganisms (GCM) 10K type strain sequencing project: providing services to taxonomists for standard genome sequencing and annotation.</title>
        <authorList>
            <consortium name="The Broad Institute Genomics Platform"/>
            <consortium name="The Broad Institute Genome Sequencing Center for Infectious Disease"/>
            <person name="Wu L."/>
            <person name="Ma J."/>
        </authorList>
    </citation>
    <scope>NUCLEOTIDE SEQUENCE [LARGE SCALE GENOMIC DNA]</scope>
    <source>
        <strain evidence="3 4">JCM 4805</strain>
    </source>
</reference>
<dbReference type="InterPro" id="IPR036188">
    <property type="entry name" value="FAD/NAD-bd_sf"/>
</dbReference>
<dbReference type="RefSeq" id="WP_346095403.1">
    <property type="nucleotide sequence ID" value="NZ_BAAABY010000023.1"/>
</dbReference>